<dbReference type="PANTHER" id="PTHR13947">
    <property type="entry name" value="GNAT FAMILY N-ACETYLTRANSFERASE"/>
    <property type="match status" value="1"/>
</dbReference>
<dbReference type="STRING" id="7757.ENSPMAP00000001154"/>
<evidence type="ECO:0000256" key="6">
    <source>
        <dbReference type="ARBA" id="ARBA00022679"/>
    </source>
</evidence>
<keyword evidence="10" id="KW-1133">Transmembrane helix</keyword>
<evidence type="ECO:0000256" key="4">
    <source>
        <dbReference type="ARBA" id="ARBA00004496"/>
    </source>
</evidence>
<evidence type="ECO:0000256" key="2">
    <source>
        <dbReference type="ARBA" id="ARBA00004304"/>
    </source>
</evidence>
<keyword evidence="5" id="KW-0963">Cytoplasm</keyword>
<evidence type="ECO:0000256" key="18">
    <source>
        <dbReference type="ARBA" id="ARBA00093466"/>
    </source>
</evidence>
<evidence type="ECO:0000256" key="5">
    <source>
        <dbReference type="ARBA" id="ARBA00022490"/>
    </source>
</evidence>
<dbReference type="GeneTree" id="ENSGT00950000182932"/>
<protein>
    <recommendedName>
        <fullName evidence="15">N-acetylaspartate synthetase</fullName>
        <ecNumber evidence="14">2.3.1.17</ecNumber>
    </recommendedName>
    <alternativeName>
        <fullName evidence="16">N-acetyltransferase 8-like protein</fullName>
    </alternativeName>
</protein>
<dbReference type="Ensembl" id="ENSPMAT00000001159.1">
    <property type="protein sequence ID" value="ENSPMAP00000001154.1"/>
    <property type="gene ID" value="ENSPMAG00000001036.1"/>
</dbReference>
<evidence type="ECO:0000256" key="15">
    <source>
        <dbReference type="ARBA" id="ARBA00041029"/>
    </source>
</evidence>
<dbReference type="InterPro" id="IPR050769">
    <property type="entry name" value="NAT_camello-type"/>
</dbReference>
<evidence type="ECO:0000256" key="7">
    <source>
        <dbReference type="ARBA" id="ARBA00022692"/>
    </source>
</evidence>
<keyword evidence="8" id="KW-0256">Endoplasmic reticulum</keyword>
<dbReference type="SUPFAM" id="SSF55729">
    <property type="entry name" value="Acyl-CoA N-acyltransferases (Nat)"/>
    <property type="match status" value="1"/>
</dbReference>
<feature type="domain" description="N-acetyltransferase" evidence="19">
    <location>
        <begin position="32"/>
        <end position="167"/>
    </location>
</feature>
<reference evidence="20" key="1">
    <citation type="submission" date="2025-08" db="UniProtKB">
        <authorList>
            <consortium name="Ensembl"/>
        </authorList>
    </citation>
    <scope>IDENTIFICATION</scope>
</reference>
<dbReference type="OMA" id="TEHYVLP"/>
<keyword evidence="12" id="KW-0472">Membrane</keyword>
<evidence type="ECO:0000256" key="17">
    <source>
        <dbReference type="ARBA" id="ARBA00049272"/>
    </source>
</evidence>
<evidence type="ECO:0000256" key="9">
    <source>
        <dbReference type="ARBA" id="ARBA00022848"/>
    </source>
</evidence>
<keyword evidence="6" id="KW-0808">Transferase</keyword>
<keyword evidence="7" id="KW-0812">Transmembrane</keyword>
<comment type="catalytic activity">
    <reaction evidence="17">
        <text>L-aspartate + acetyl-CoA = N-acetyl-L-aspartate + CoA + H(+)</text>
        <dbReference type="Rhea" id="RHEA:14165"/>
        <dbReference type="ChEBI" id="CHEBI:15378"/>
        <dbReference type="ChEBI" id="CHEBI:16953"/>
        <dbReference type="ChEBI" id="CHEBI:29991"/>
        <dbReference type="ChEBI" id="CHEBI:57287"/>
        <dbReference type="ChEBI" id="CHEBI:57288"/>
        <dbReference type="EC" id="2.3.1.17"/>
    </reaction>
    <physiologicalReaction direction="left-to-right" evidence="17">
        <dbReference type="Rhea" id="RHEA:14166"/>
    </physiologicalReaction>
</comment>
<dbReference type="AlphaFoldDB" id="S4R7H4"/>
<dbReference type="HOGENOM" id="CLU_013985_10_2_1"/>
<evidence type="ECO:0000256" key="8">
    <source>
        <dbReference type="ARBA" id="ARBA00022824"/>
    </source>
</evidence>
<proteinExistence type="inferred from homology"/>
<name>S4R7H4_PETMA</name>
<comment type="subcellular location">
    <subcellularLocation>
        <location evidence="4">Cytoplasm</location>
    </subcellularLocation>
    <subcellularLocation>
        <location evidence="3">Endoplasmic reticulum membrane</location>
        <topology evidence="3">Single-pass membrane protein</topology>
    </subcellularLocation>
    <subcellularLocation>
        <location evidence="1">Microsome membrane</location>
        <topology evidence="1">Single-pass membrane protein</topology>
    </subcellularLocation>
    <subcellularLocation>
        <location evidence="2">Mitochondrion membrane</location>
        <topology evidence="2">Single-pass membrane protein</topology>
    </subcellularLocation>
</comment>
<evidence type="ECO:0000256" key="16">
    <source>
        <dbReference type="ARBA" id="ARBA00043248"/>
    </source>
</evidence>
<evidence type="ECO:0000256" key="13">
    <source>
        <dbReference type="ARBA" id="ARBA00023315"/>
    </source>
</evidence>
<evidence type="ECO:0000256" key="12">
    <source>
        <dbReference type="ARBA" id="ARBA00023136"/>
    </source>
</evidence>
<evidence type="ECO:0000256" key="10">
    <source>
        <dbReference type="ARBA" id="ARBA00022989"/>
    </source>
</evidence>
<evidence type="ECO:0000256" key="11">
    <source>
        <dbReference type="ARBA" id="ARBA00023128"/>
    </source>
</evidence>
<dbReference type="EC" id="2.3.1.17" evidence="14"/>
<evidence type="ECO:0000313" key="20">
    <source>
        <dbReference type="Ensembl" id="ENSPMAP00000001154.1"/>
    </source>
</evidence>
<dbReference type="Gene3D" id="3.40.630.30">
    <property type="match status" value="1"/>
</dbReference>
<comment type="similarity">
    <text evidence="18">Belongs to the NAT8 family.</text>
</comment>
<dbReference type="CDD" id="cd04301">
    <property type="entry name" value="NAT_SF"/>
    <property type="match status" value="1"/>
</dbReference>
<sequence length="186" mass="20942">RSRLCLSLFSPVFCLGLTHSLLLTCCVPLLLLALRYYYSRQLILRYASNALCKDMADIPLNYIKTPGSCFWVAVLGGDVVGIVGARAHTEDNTVELCRMSVDSRYRGRGIAKALGRTVIDFALANGTAVVLSTTAVKIDAHRLYSLGFKHMGVTEDYVLPGMDFSLPQRLFFQLRYHRYRLQIREE</sequence>
<evidence type="ECO:0000259" key="19">
    <source>
        <dbReference type="PROSITE" id="PS51186"/>
    </source>
</evidence>
<evidence type="ECO:0000256" key="14">
    <source>
        <dbReference type="ARBA" id="ARBA00039136"/>
    </source>
</evidence>
<keyword evidence="9" id="KW-0492">Microsome</keyword>
<dbReference type="GO" id="GO:0017188">
    <property type="term" value="F:L-aspartate N-acetyltransferase activity"/>
    <property type="evidence" value="ECO:0007669"/>
    <property type="project" value="UniProtKB-EC"/>
</dbReference>
<dbReference type="Pfam" id="PF00583">
    <property type="entry name" value="Acetyltransf_1"/>
    <property type="match status" value="1"/>
</dbReference>
<dbReference type="GO" id="GO:0031966">
    <property type="term" value="C:mitochondrial membrane"/>
    <property type="evidence" value="ECO:0007669"/>
    <property type="project" value="UniProtKB-SubCell"/>
</dbReference>
<keyword evidence="13" id="KW-0012">Acyltransferase</keyword>
<dbReference type="InterPro" id="IPR016181">
    <property type="entry name" value="Acyl_CoA_acyltransferase"/>
</dbReference>
<accession>S4R7H4</accession>
<keyword evidence="11" id="KW-0496">Mitochondrion</keyword>
<dbReference type="InterPro" id="IPR000182">
    <property type="entry name" value="GNAT_dom"/>
</dbReference>
<reference evidence="20" key="2">
    <citation type="submission" date="2025-09" db="UniProtKB">
        <authorList>
            <consortium name="Ensembl"/>
        </authorList>
    </citation>
    <scope>IDENTIFICATION</scope>
</reference>
<evidence type="ECO:0000256" key="1">
    <source>
        <dbReference type="ARBA" id="ARBA00004111"/>
    </source>
</evidence>
<dbReference type="PROSITE" id="PS51186">
    <property type="entry name" value="GNAT"/>
    <property type="match status" value="1"/>
</dbReference>
<organism evidence="20">
    <name type="scientific">Petromyzon marinus</name>
    <name type="common">Sea lamprey</name>
    <dbReference type="NCBI Taxonomy" id="7757"/>
    <lineage>
        <taxon>Eukaryota</taxon>
        <taxon>Metazoa</taxon>
        <taxon>Chordata</taxon>
        <taxon>Craniata</taxon>
        <taxon>Vertebrata</taxon>
        <taxon>Cyclostomata</taxon>
        <taxon>Hyperoartia</taxon>
        <taxon>Petromyzontiformes</taxon>
        <taxon>Petromyzontidae</taxon>
        <taxon>Petromyzon</taxon>
    </lineage>
</organism>
<dbReference type="PANTHER" id="PTHR13947:SF11">
    <property type="entry name" value="N-ACETYLASPARTATE SYNTHETASE"/>
    <property type="match status" value="1"/>
</dbReference>
<evidence type="ECO:0000256" key="3">
    <source>
        <dbReference type="ARBA" id="ARBA00004389"/>
    </source>
</evidence>
<dbReference type="GO" id="GO:0005789">
    <property type="term" value="C:endoplasmic reticulum membrane"/>
    <property type="evidence" value="ECO:0007669"/>
    <property type="project" value="UniProtKB-SubCell"/>
</dbReference>